<dbReference type="GO" id="GO:0003824">
    <property type="term" value="F:catalytic activity"/>
    <property type="evidence" value="ECO:0007669"/>
    <property type="project" value="InterPro"/>
</dbReference>
<dbReference type="AlphaFoldDB" id="A0A250XEC7"/>
<dbReference type="OrthoDB" id="408373at2759"/>
<dbReference type="InterPro" id="IPR000073">
    <property type="entry name" value="AB_hydrolase_1"/>
</dbReference>
<reference evidence="2 3" key="1">
    <citation type="submission" date="2017-08" db="EMBL/GenBank/DDBJ databases">
        <title>Acidophilic green algal genome provides insights into adaptation to an acidic environment.</title>
        <authorList>
            <person name="Hirooka S."/>
            <person name="Hirose Y."/>
            <person name="Kanesaki Y."/>
            <person name="Higuchi S."/>
            <person name="Fujiwara T."/>
            <person name="Onuma R."/>
            <person name="Era A."/>
            <person name="Ohbayashi R."/>
            <person name="Uzuka A."/>
            <person name="Nozaki H."/>
            <person name="Yoshikawa H."/>
            <person name="Miyagishima S.Y."/>
        </authorList>
    </citation>
    <scope>NUCLEOTIDE SEQUENCE [LARGE SCALE GENOMIC DNA]</scope>
    <source>
        <strain evidence="2 3">NIES-2499</strain>
    </source>
</reference>
<organism evidence="2 3">
    <name type="scientific">Chlamydomonas eustigma</name>
    <dbReference type="NCBI Taxonomy" id="1157962"/>
    <lineage>
        <taxon>Eukaryota</taxon>
        <taxon>Viridiplantae</taxon>
        <taxon>Chlorophyta</taxon>
        <taxon>core chlorophytes</taxon>
        <taxon>Chlorophyceae</taxon>
        <taxon>CS clade</taxon>
        <taxon>Chlamydomonadales</taxon>
        <taxon>Chlamydomonadaceae</taxon>
        <taxon>Chlamydomonas</taxon>
    </lineage>
</organism>
<dbReference type="PANTHER" id="PTHR46438">
    <property type="entry name" value="ALPHA/BETA-HYDROLASES SUPERFAMILY PROTEIN"/>
    <property type="match status" value="1"/>
</dbReference>
<dbReference type="GO" id="GO:0009507">
    <property type="term" value="C:chloroplast"/>
    <property type="evidence" value="ECO:0007669"/>
    <property type="project" value="TreeGrafter"/>
</dbReference>
<proteinExistence type="predicted"/>
<keyword evidence="3" id="KW-1185">Reference proteome</keyword>
<dbReference type="PRINTS" id="PR00111">
    <property type="entry name" value="ABHYDROLASE"/>
</dbReference>
<evidence type="ECO:0000259" key="1">
    <source>
        <dbReference type="Pfam" id="PF00561"/>
    </source>
</evidence>
<dbReference type="Gene3D" id="3.40.50.1820">
    <property type="entry name" value="alpha/beta hydrolase"/>
    <property type="match status" value="1"/>
</dbReference>
<comment type="caution">
    <text evidence="2">The sequence shown here is derived from an EMBL/GenBank/DDBJ whole genome shotgun (WGS) entry which is preliminary data.</text>
</comment>
<protein>
    <recommendedName>
        <fullName evidence="1">AB hydrolase-1 domain-containing protein</fullName>
    </recommendedName>
</protein>
<dbReference type="STRING" id="1157962.A0A250XEC7"/>
<gene>
    <name evidence="2" type="ORF">CEUSTIGMA_g8701.t1</name>
</gene>
<sequence length="463" mass="50937">MQIKSVRIRSKCNALRSFPNAYVHKSLVPEKRHTLTRASVLSDTPNSSCILREKALEYESDKAGIERVKYVPDGWSFWSWKGMKVHYAQAGRKGDPVVLLIHGYGASLYHCYIVMEPLCITGKQLHCYGASLYHWRYQFKALSDAGFQVFALDLIGFGLSEKALIDYSNGKPWIDEISSFIQEVIGDSPVTLVGNSLGAYAALAAAAAIPEQIRGIAMLNGAGPLRGVNQPAPDDPSTLGQLKKSILRAVKRVSMYFGFLWAKQPLRIKQVLDLVYAFKDQIDEELVQSIVVPAMDPAASEVFFRVSDMRGEPVYVDDLLAAIQGMPLLLLWGDSDPWMVPDRAFKLKSLYPQADLKLIASGHCPHDDTPALANEELLVWMKGISKSRDGLAEGLQMNRPSLGGALPCPVSSVGQGRDSFAYNAPFYPQSASAVTAALTVASLGVSVSRRNILYTIFLQIQVH</sequence>
<accession>A0A250XEC7</accession>
<dbReference type="Pfam" id="PF00561">
    <property type="entry name" value="Abhydrolase_1"/>
    <property type="match status" value="1"/>
</dbReference>
<dbReference type="PANTHER" id="PTHR46438:SF2">
    <property type="entry name" value="ALPHA_BETA-HYDROLASES SUPERFAMILY PROTEIN"/>
    <property type="match status" value="1"/>
</dbReference>
<dbReference type="PRINTS" id="PR00412">
    <property type="entry name" value="EPOXHYDRLASE"/>
</dbReference>
<dbReference type="InterPro" id="IPR000639">
    <property type="entry name" value="Epox_hydrolase-like"/>
</dbReference>
<dbReference type="InterPro" id="IPR029058">
    <property type="entry name" value="AB_hydrolase_fold"/>
</dbReference>
<feature type="domain" description="AB hydrolase-1" evidence="1">
    <location>
        <begin position="125"/>
        <end position="368"/>
    </location>
</feature>
<dbReference type="SUPFAM" id="SSF53474">
    <property type="entry name" value="alpha/beta-Hydrolases"/>
    <property type="match status" value="1"/>
</dbReference>
<dbReference type="Proteomes" id="UP000232323">
    <property type="component" value="Unassembled WGS sequence"/>
</dbReference>
<evidence type="ECO:0000313" key="3">
    <source>
        <dbReference type="Proteomes" id="UP000232323"/>
    </source>
</evidence>
<name>A0A250XEC7_9CHLO</name>
<evidence type="ECO:0000313" key="2">
    <source>
        <dbReference type="EMBL" id="GAX81269.1"/>
    </source>
</evidence>
<dbReference type="EMBL" id="BEGY01000063">
    <property type="protein sequence ID" value="GAX81269.1"/>
    <property type="molecule type" value="Genomic_DNA"/>
</dbReference>